<dbReference type="KEGG" id="bprl:CL2_22520"/>
<protein>
    <submittedName>
        <fullName evidence="1">Uncharacterized protein</fullName>
    </submittedName>
</protein>
<name>D4MUP7_ANAHA</name>
<evidence type="ECO:0000313" key="1">
    <source>
        <dbReference type="EMBL" id="CBL39113.1"/>
    </source>
</evidence>
<evidence type="ECO:0000313" key="2">
    <source>
        <dbReference type="Proteomes" id="UP000008960"/>
    </source>
</evidence>
<sequence>MKQIIKKVLSIYMISTLVLSMLLSSLQRVSADESENIPNSPIKVLEENISDQSLYIKYYMTIDNQKFLYIENSKIVNGDWVTNTLKTKVDENNNLIKSTKEEYQTNYHISDESIDNIDNNVMARSTTSSWKKHTEKFSLSKTKLTVAAVSILLIAATGIGASDAAVVALNLVSYCIDHSMNIPSYIYFKGLRCVSRSSVGKVYFQYKGKLYYDSKFKKPIVNKTLTWSRRWGH</sequence>
<dbReference type="AlphaFoldDB" id="D4MUP7"/>
<dbReference type="PATRIC" id="fig|245018.3.peg.2533"/>
<dbReference type="EMBL" id="FP929061">
    <property type="protein sequence ID" value="CBL39113.1"/>
    <property type="molecule type" value="Genomic_DNA"/>
</dbReference>
<gene>
    <name evidence="1" type="ORF">CL2_22520</name>
</gene>
<dbReference type="RefSeq" id="WP_008394033.1">
    <property type="nucleotide sequence ID" value="NC_021016.1"/>
</dbReference>
<reference evidence="1 2" key="2">
    <citation type="submission" date="2010-03" db="EMBL/GenBank/DDBJ databases">
        <authorList>
            <person name="Pajon A."/>
        </authorList>
    </citation>
    <scope>NUCLEOTIDE SEQUENCE [LARGE SCALE GENOMIC DNA]</scope>
    <source>
        <strain evidence="1 2">SSC/2</strain>
    </source>
</reference>
<proteinExistence type="predicted"/>
<dbReference type="Proteomes" id="UP000008960">
    <property type="component" value="Chromosome"/>
</dbReference>
<accession>D4MUP7</accession>
<organism evidence="1 2">
    <name type="scientific">Anaerostipes hadrus</name>
    <dbReference type="NCBI Taxonomy" id="649756"/>
    <lineage>
        <taxon>Bacteria</taxon>
        <taxon>Bacillati</taxon>
        <taxon>Bacillota</taxon>
        <taxon>Clostridia</taxon>
        <taxon>Lachnospirales</taxon>
        <taxon>Lachnospiraceae</taxon>
        <taxon>Anaerostipes</taxon>
    </lineage>
</organism>
<reference evidence="1 2" key="1">
    <citation type="submission" date="2010-03" db="EMBL/GenBank/DDBJ databases">
        <title>The genome sequence of Clostridiales sp. SSC/2.</title>
        <authorList>
            <consortium name="metaHIT consortium -- http://www.metahit.eu/"/>
            <person name="Pajon A."/>
            <person name="Turner K."/>
            <person name="Parkhill J."/>
            <person name="Duncan S."/>
            <person name="Flint H."/>
        </authorList>
    </citation>
    <scope>NUCLEOTIDE SEQUENCE [LARGE SCALE GENOMIC DNA]</scope>
    <source>
        <strain evidence="1 2">SSC/2</strain>
    </source>
</reference>